<feature type="non-terminal residue" evidence="2">
    <location>
        <position position="1"/>
    </location>
</feature>
<organism evidence="2 3">
    <name type="scientific">Oryza sativa subsp. japonica</name>
    <name type="common">Rice</name>
    <dbReference type="NCBI Taxonomy" id="39947"/>
    <lineage>
        <taxon>Eukaryota</taxon>
        <taxon>Viridiplantae</taxon>
        <taxon>Streptophyta</taxon>
        <taxon>Embryophyta</taxon>
        <taxon>Tracheophyta</taxon>
        <taxon>Spermatophyta</taxon>
        <taxon>Magnoliopsida</taxon>
        <taxon>Liliopsida</taxon>
        <taxon>Poales</taxon>
        <taxon>Poaceae</taxon>
        <taxon>BOP clade</taxon>
        <taxon>Oryzoideae</taxon>
        <taxon>Oryzeae</taxon>
        <taxon>Oryzinae</taxon>
        <taxon>Oryza</taxon>
        <taxon>Oryza sativa</taxon>
    </lineage>
</organism>
<proteinExistence type="predicted"/>
<name>A0A0P0WYW6_ORYSJ</name>
<sequence>MSISFCNCEMLVTLTSESHHRCRSIEARRSTDAYRCRPAAAAPPLATAVAPPRLSAGGRDTDLPRCRDDSVSLAYRAVELRRPPPFSAGAGNLSRPRDSSPRTTTTASSSSSSSSDSALARKNSSARSSRLISGGNPAPPRPPPLTLLTNL</sequence>
<reference evidence="2 3" key="3">
    <citation type="journal article" date="2013" name="Rice">
        <title>Improvement of the Oryza sativa Nipponbare reference genome using next generation sequence and optical map data.</title>
        <authorList>
            <person name="Kawahara Y."/>
            <person name="de la Bastide M."/>
            <person name="Hamilton J.P."/>
            <person name="Kanamori H."/>
            <person name="McCombie W.R."/>
            <person name="Ouyang S."/>
            <person name="Schwartz D.C."/>
            <person name="Tanaka T."/>
            <person name="Wu J."/>
            <person name="Zhou S."/>
            <person name="Childs K.L."/>
            <person name="Davidson R.M."/>
            <person name="Lin H."/>
            <person name="Quesada-Ocampo L."/>
            <person name="Vaillancourt B."/>
            <person name="Sakai H."/>
            <person name="Lee S.S."/>
            <person name="Kim J."/>
            <person name="Numa H."/>
            <person name="Itoh T."/>
            <person name="Buell C.R."/>
            <person name="Matsumoto T."/>
        </authorList>
    </citation>
    <scope>NUCLEOTIDE SEQUENCE [LARGE SCALE GENOMIC DNA]</scope>
    <source>
        <strain evidence="3">cv. Nipponbare</strain>
    </source>
</reference>
<dbReference type="PaxDb" id="39947-A0A0P0WYW6"/>
<reference evidence="3" key="1">
    <citation type="journal article" date="2005" name="Nature">
        <title>The map-based sequence of the rice genome.</title>
        <authorList>
            <consortium name="International rice genome sequencing project (IRGSP)"/>
            <person name="Matsumoto T."/>
            <person name="Wu J."/>
            <person name="Kanamori H."/>
            <person name="Katayose Y."/>
            <person name="Fujisawa M."/>
            <person name="Namiki N."/>
            <person name="Mizuno H."/>
            <person name="Yamamoto K."/>
            <person name="Antonio B.A."/>
            <person name="Baba T."/>
            <person name="Sakata K."/>
            <person name="Nagamura Y."/>
            <person name="Aoki H."/>
            <person name="Arikawa K."/>
            <person name="Arita K."/>
            <person name="Bito T."/>
            <person name="Chiden Y."/>
            <person name="Fujitsuka N."/>
            <person name="Fukunaka R."/>
            <person name="Hamada M."/>
            <person name="Harada C."/>
            <person name="Hayashi A."/>
            <person name="Hijishita S."/>
            <person name="Honda M."/>
            <person name="Hosokawa S."/>
            <person name="Ichikawa Y."/>
            <person name="Idonuma A."/>
            <person name="Iijima M."/>
            <person name="Ikeda M."/>
            <person name="Ikeno M."/>
            <person name="Ito K."/>
            <person name="Ito S."/>
            <person name="Ito T."/>
            <person name="Ito Y."/>
            <person name="Ito Y."/>
            <person name="Iwabuchi A."/>
            <person name="Kamiya K."/>
            <person name="Karasawa W."/>
            <person name="Kurita K."/>
            <person name="Katagiri S."/>
            <person name="Kikuta A."/>
            <person name="Kobayashi H."/>
            <person name="Kobayashi N."/>
            <person name="Machita K."/>
            <person name="Maehara T."/>
            <person name="Masukawa M."/>
            <person name="Mizubayashi T."/>
            <person name="Mukai Y."/>
            <person name="Nagasaki H."/>
            <person name="Nagata Y."/>
            <person name="Naito S."/>
            <person name="Nakashima M."/>
            <person name="Nakama Y."/>
            <person name="Nakamichi Y."/>
            <person name="Nakamura M."/>
            <person name="Meguro A."/>
            <person name="Negishi M."/>
            <person name="Ohta I."/>
            <person name="Ohta T."/>
            <person name="Okamoto M."/>
            <person name="Ono N."/>
            <person name="Saji S."/>
            <person name="Sakaguchi M."/>
            <person name="Sakai K."/>
            <person name="Shibata M."/>
            <person name="Shimokawa T."/>
            <person name="Song J."/>
            <person name="Takazaki Y."/>
            <person name="Terasawa K."/>
            <person name="Tsugane M."/>
            <person name="Tsuji K."/>
            <person name="Ueda S."/>
            <person name="Waki K."/>
            <person name="Yamagata H."/>
            <person name="Yamamoto M."/>
            <person name="Yamamoto S."/>
            <person name="Yamane H."/>
            <person name="Yoshiki S."/>
            <person name="Yoshihara R."/>
            <person name="Yukawa K."/>
            <person name="Zhong H."/>
            <person name="Yano M."/>
            <person name="Yuan Q."/>
            <person name="Ouyang S."/>
            <person name="Liu J."/>
            <person name="Jones K.M."/>
            <person name="Gansberger K."/>
            <person name="Moffat K."/>
            <person name="Hill J."/>
            <person name="Bera J."/>
            <person name="Fadrosh D."/>
            <person name="Jin S."/>
            <person name="Johri S."/>
            <person name="Kim M."/>
            <person name="Overton L."/>
            <person name="Reardon M."/>
            <person name="Tsitrin T."/>
            <person name="Vuong H."/>
            <person name="Weaver B."/>
            <person name="Ciecko A."/>
            <person name="Tallon L."/>
            <person name="Jackson J."/>
            <person name="Pai G."/>
            <person name="Aken S.V."/>
            <person name="Utterback T."/>
            <person name="Reidmuller S."/>
            <person name="Feldblyum T."/>
            <person name="Hsiao J."/>
            <person name="Zismann V."/>
            <person name="Iobst S."/>
            <person name="de Vazeille A.R."/>
            <person name="Buell C.R."/>
            <person name="Ying K."/>
            <person name="Li Y."/>
            <person name="Lu T."/>
            <person name="Huang Y."/>
            <person name="Zhao Q."/>
            <person name="Feng Q."/>
            <person name="Zhang L."/>
            <person name="Zhu J."/>
            <person name="Weng Q."/>
            <person name="Mu J."/>
            <person name="Lu Y."/>
            <person name="Fan D."/>
            <person name="Liu Y."/>
            <person name="Guan J."/>
            <person name="Zhang Y."/>
            <person name="Yu S."/>
            <person name="Liu X."/>
            <person name="Zhang Y."/>
            <person name="Hong G."/>
            <person name="Han B."/>
            <person name="Choisne N."/>
            <person name="Demange N."/>
            <person name="Orjeda G."/>
            <person name="Samain S."/>
            <person name="Cattolico L."/>
            <person name="Pelletier E."/>
            <person name="Couloux A."/>
            <person name="Segurens B."/>
            <person name="Wincker P."/>
            <person name="D'Hont A."/>
            <person name="Scarpelli C."/>
            <person name="Weissenbach J."/>
            <person name="Salanoubat M."/>
            <person name="Quetier F."/>
            <person name="Yu Y."/>
            <person name="Kim H.R."/>
            <person name="Rambo T."/>
            <person name="Currie J."/>
            <person name="Collura K."/>
            <person name="Luo M."/>
            <person name="Yang T."/>
            <person name="Ammiraju J.S.S."/>
            <person name="Engler F."/>
            <person name="Soderlund C."/>
            <person name="Wing R.A."/>
            <person name="Palmer L.E."/>
            <person name="de la Bastide M."/>
            <person name="Spiegel L."/>
            <person name="Nascimento L."/>
            <person name="Zutavern T."/>
            <person name="O'Shaughnessy A."/>
            <person name="Dike S."/>
            <person name="Dedhia N."/>
            <person name="Preston R."/>
            <person name="Balija V."/>
            <person name="McCombie W.R."/>
            <person name="Chow T."/>
            <person name="Chen H."/>
            <person name="Chung M."/>
            <person name="Chen C."/>
            <person name="Shaw J."/>
            <person name="Wu H."/>
            <person name="Hsiao K."/>
            <person name="Chao Y."/>
            <person name="Chu M."/>
            <person name="Cheng C."/>
            <person name="Hour A."/>
            <person name="Lee P."/>
            <person name="Lin S."/>
            <person name="Lin Y."/>
            <person name="Liou J."/>
            <person name="Liu S."/>
            <person name="Hsing Y."/>
            <person name="Raghuvanshi S."/>
            <person name="Mohanty A."/>
            <person name="Bharti A.K."/>
            <person name="Gaur A."/>
            <person name="Gupta V."/>
            <person name="Kumar D."/>
            <person name="Ravi V."/>
            <person name="Vij S."/>
            <person name="Kapur A."/>
            <person name="Khurana P."/>
            <person name="Khurana P."/>
            <person name="Khurana J.P."/>
            <person name="Tyagi A.K."/>
            <person name="Gaikwad K."/>
            <person name="Singh A."/>
            <person name="Dalal V."/>
            <person name="Srivastava S."/>
            <person name="Dixit A."/>
            <person name="Pal A.K."/>
            <person name="Ghazi I.A."/>
            <person name="Yadav M."/>
            <person name="Pandit A."/>
            <person name="Bhargava A."/>
            <person name="Sureshbabu K."/>
            <person name="Batra K."/>
            <person name="Sharma T.R."/>
            <person name="Mohapatra T."/>
            <person name="Singh N.K."/>
            <person name="Messing J."/>
            <person name="Nelson A.B."/>
            <person name="Fuks G."/>
            <person name="Kavchok S."/>
            <person name="Keizer G."/>
            <person name="Linton E."/>
            <person name="Llaca V."/>
            <person name="Song R."/>
            <person name="Tanyolac B."/>
            <person name="Young S."/>
            <person name="Ho-Il K."/>
            <person name="Hahn J.H."/>
            <person name="Sangsakoo G."/>
            <person name="Vanavichit A."/>
            <person name="de Mattos Luiz.A.T."/>
            <person name="Zimmer P.D."/>
            <person name="Malone G."/>
            <person name="Dellagostin O."/>
            <person name="de Oliveira A.C."/>
            <person name="Bevan M."/>
            <person name="Bancroft I."/>
            <person name="Minx P."/>
            <person name="Cordum H."/>
            <person name="Wilson R."/>
            <person name="Cheng Z."/>
            <person name="Jin W."/>
            <person name="Jiang J."/>
            <person name="Leong S.A."/>
            <person name="Iwama H."/>
            <person name="Gojobori T."/>
            <person name="Itoh T."/>
            <person name="Niimura Y."/>
            <person name="Fujii Y."/>
            <person name="Habara T."/>
            <person name="Sakai H."/>
            <person name="Sato Y."/>
            <person name="Wilson G."/>
            <person name="Kumar K."/>
            <person name="McCouch S."/>
            <person name="Juretic N."/>
            <person name="Hoen D."/>
            <person name="Wright S."/>
            <person name="Bruskiewich R."/>
            <person name="Bureau T."/>
            <person name="Miyao A."/>
            <person name="Hirochika H."/>
            <person name="Nishikawa T."/>
            <person name="Kadowaki K."/>
            <person name="Sugiura M."/>
            <person name="Burr B."/>
            <person name="Sasaki T."/>
        </authorList>
    </citation>
    <scope>NUCLEOTIDE SEQUENCE [LARGE SCALE GENOMIC DNA]</scope>
    <source>
        <strain evidence="3">cv. Nipponbare</strain>
    </source>
</reference>
<protein>
    <submittedName>
        <fullName evidence="2">Os06g0609850 protein</fullName>
    </submittedName>
</protein>
<feature type="compositionally biased region" description="Low complexity" evidence="1">
    <location>
        <begin position="101"/>
        <end position="118"/>
    </location>
</feature>
<reference evidence="2 3" key="2">
    <citation type="journal article" date="2013" name="Plant Cell Physiol.">
        <title>Rice Annotation Project Database (RAP-DB): an integrative and interactive database for rice genomics.</title>
        <authorList>
            <person name="Sakai H."/>
            <person name="Lee S.S."/>
            <person name="Tanaka T."/>
            <person name="Numa H."/>
            <person name="Kim J."/>
            <person name="Kawahara Y."/>
            <person name="Wakimoto H."/>
            <person name="Yang C.C."/>
            <person name="Iwamoto M."/>
            <person name="Abe T."/>
            <person name="Yamada Y."/>
            <person name="Muto A."/>
            <person name="Inokuchi H."/>
            <person name="Ikemura T."/>
            <person name="Matsumoto T."/>
            <person name="Sasaki T."/>
            <person name="Itoh T."/>
        </authorList>
    </citation>
    <scope>NUCLEOTIDE SEQUENCE [LARGE SCALE GENOMIC DNA]</scope>
    <source>
        <strain evidence="3">cv. Nipponbare</strain>
    </source>
</reference>
<feature type="region of interest" description="Disordered" evidence="1">
    <location>
        <begin position="44"/>
        <end position="151"/>
    </location>
</feature>
<evidence type="ECO:0000313" key="2">
    <source>
        <dbReference type="EMBL" id="BAS98570.1"/>
    </source>
</evidence>
<dbReference type="AlphaFoldDB" id="A0A0P0WYW6"/>
<feature type="compositionally biased region" description="Polar residues" evidence="1">
    <location>
        <begin position="122"/>
        <end position="131"/>
    </location>
</feature>
<dbReference type="Proteomes" id="UP000059680">
    <property type="component" value="Chromosome 6"/>
</dbReference>
<dbReference type="Gramene" id="Os06t0609850-00">
    <property type="protein sequence ID" value="Os06t0609850-00"/>
    <property type="gene ID" value="Os06g0609850"/>
</dbReference>
<dbReference type="EMBL" id="AP014962">
    <property type="protein sequence ID" value="BAS98570.1"/>
    <property type="molecule type" value="Genomic_DNA"/>
</dbReference>
<evidence type="ECO:0000313" key="3">
    <source>
        <dbReference type="Proteomes" id="UP000059680"/>
    </source>
</evidence>
<accession>A0A0P0WYW6</accession>
<dbReference type="InParanoid" id="A0A0P0WYW6"/>
<evidence type="ECO:0000256" key="1">
    <source>
        <dbReference type="SAM" id="MobiDB-lite"/>
    </source>
</evidence>
<gene>
    <name evidence="2" type="ordered locus">Os06g0609850</name>
    <name evidence="2" type="ORF">OSNPB_060609850</name>
</gene>
<feature type="compositionally biased region" description="Basic and acidic residues" evidence="1">
    <location>
        <begin position="59"/>
        <end position="70"/>
    </location>
</feature>
<keyword evidence="3" id="KW-1185">Reference proteome</keyword>